<dbReference type="Proteomes" id="UP000235786">
    <property type="component" value="Unassembled WGS sequence"/>
</dbReference>
<dbReference type="AlphaFoldDB" id="A0A2J6R647"/>
<protein>
    <submittedName>
        <fullName evidence="1">Uncharacterized protein</fullName>
    </submittedName>
</protein>
<accession>A0A2J6R647</accession>
<evidence type="ECO:0000313" key="1">
    <source>
        <dbReference type="EMBL" id="PMD33997.1"/>
    </source>
</evidence>
<proteinExistence type="predicted"/>
<keyword evidence="2" id="KW-1185">Reference proteome</keyword>
<evidence type="ECO:0000313" key="2">
    <source>
        <dbReference type="Proteomes" id="UP000235786"/>
    </source>
</evidence>
<organism evidence="1 2">
    <name type="scientific">Hyaloscypha variabilis (strain UAMH 11265 / GT02V1 / F)</name>
    <name type="common">Meliniomyces variabilis</name>
    <dbReference type="NCBI Taxonomy" id="1149755"/>
    <lineage>
        <taxon>Eukaryota</taxon>
        <taxon>Fungi</taxon>
        <taxon>Dikarya</taxon>
        <taxon>Ascomycota</taxon>
        <taxon>Pezizomycotina</taxon>
        <taxon>Leotiomycetes</taxon>
        <taxon>Helotiales</taxon>
        <taxon>Hyaloscyphaceae</taxon>
        <taxon>Hyaloscypha</taxon>
        <taxon>Hyaloscypha variabilis</taxon>
    </lineage>
</organism>
<sequence length="129" mass="13758">MASDSAHAVATPPVSQSTNTIALVSLQDPMVSGREVRSSEICMSFYLSEYEKQNVASDRAHESPASQSANAITLNEAKPPQEALEEAISSGRVCTSPLCHVSYGMRYGSSAHSIDALSCPINSLDAHFR</sequence>
<reference evidence="1 2" key="1">
    <citation type="submission" date="2016-04" db="EMBL/GenBank/DDBJ databases">
        <title>A degradative enzymes factory behind the ericoid mycorrhizal symbiosis.</title>
        <authorList>
            <consortium name="DOE Joint Genome Institute"/>
            <person name="Martino E."/>
            <person name="Morin E."/>
            <person name="Grelet G."/>
            <person name="Kuo A."/>
            <person name="Kohler A."/>
            <person name="Daghino S."/>
            <person name="Barry K."/>
            <person name="Choi C."/>
            <person name="Cichocki N."/>
            <person name="Clum A."/>
            <person name="Copeland A."/>
            <person name="Hainaut M."/>
            <person name="Haridas S."/>
            <person name="Labutti K."/>
            <person name="Lindquist E."/>
            <person name="Lipzen A."/>
            <person name="Khouja H.-R."/>
            <person name="Murat C."/>
            <person name="Ohm R."/>
            <person name="Olson A."/>
            <person name="Spatafora J."/>
            <person name="Veneault-Fourrey C."/>
            <person name="Henrissat B."/>
            <person name="Grigoriev I."/>
            <person name="Martin F."/>
            <person name="Perotto S."/>
        </authorList>
    </citation>
    <scope>NUCLEOTIDE SEQUENCE [LARGE SCALE GENOMIC DNA]</scope>
    <source>
        <strain evidence="1 2">F</strain>
    </source>
</reference>
<dbReference type="EMBL" id="KZ613954">
    <property type="protein sequence ID" value="PMD33997.1"/>
    <property type="molecule type" value="Genomic_DNA"/>
</dbReference>
<name>A0A2J6R647_HYAVF</name>
<gene>
    <name evidence="1" type="ORF">L207DRAFT_132059</name>
</gene>